<keyword evidence="2" id="KW-0238">DNA-binding</keyword>
<dbReference type="PROSITE" id="PS51464">
    <property type="entry name" value="SIS"/>
    <property type="match status" value="1"/>
</dbReference>
<dbReference type="InterPro" id="IPR047640">
    <property type="entry name" value="RpiR-like"/>
</dbReference>
<dbReference type="InterPro" id="IPR009057">
    <property type="entry name" value="Homeodomain-like_sf"/>
</dbReference>
<gene>
    <name evidence="6" type="ORF">MACH08_10550</name>
</gene>
<evidence type="ECO:0000313" key="6">
    <source>
        <dbReference type="EMBL" id="GLO65271.1"/>
    </source>
</evidence>
<evidence type="ECO:0000256" key="2">
    <source>
        <dbReference type="ARBA" id="ARBA00023125"/>
    </source>
</evidence>
<dbReference type="CDD" id="cd05013">
    <property type="entry name" value="SIS_RpiR"/>
    <property type="match status" value="1"/>
</dbReference>
<proteinExistence type="predicted"/>
<evidence type="ECO:0000259" key="5">
    <source>
        <dbReference type="PROSITE" id="PS51464"/>
    </source>
</evidence>
<dbReference type="InterPro" id="IPR046348">
    <property type="entry name" value="SIS_dom_sf"/>
</dbReference>
<keyword evidence="3" id="KW-0804">Transcription</keyword>
<dbReference type="InterPro" id="IPR000281">
    <property type="entry name" value="HTH_RpiR"/>
</dbReference>
<dbReference type="EMBL" id="BSKO01000001">
    <property type="protein sequence ID" value="GLO65271.1"/>
    <property type="molecule type" value="Genomic_DNA"/>
</dbReference>
<reference evidence="6 7" key="1">
    <citation type="submission" date="2023-02" db="EMBL/GenBank/DDBJ databases">
        <title>Oceanobacillus kimchii IFOP_LL358 isolated form Alexandrium catenella lab strain.</title>
        <authorList>
            <person name="Gajardo G."/>
            <person name="Ueki S."/>
            <person name="Maruyama F."/>
        </authorList>
    </citation>
    <scope>NUCLEOTIDE SEQUENCE [LARGE SCALE GENOMIC DNA]</scope>
    <source>
        <strain evidence="6 7">IFOP_LL358</strain>
    </source>
</reference>
<dbReference type="Gene3D" id="3.40.50.10490">
    <property type="entry name" value="Glucose-6-phosphate isomerase like protein, domain 1"/>
    <property type="match status" value="1"/>
</dbReference>
<evidence type="ECO:0000259" key="4">
    <source>
        <dbReference type="PROSITE" id="PS51071"/>
    </source>
</evidence>
<dbReference type="InterPro" id="IPR001347">
    <property type="entry name" value="SIS_dom"/>
</dbReference>
<dbReference type="Pfam" id="PF01418">
    <property type="entry name" value="HTH_6"/>
    <property type="match status" value="1"/>
</dbReference>
<dbReference type="SUPFAM" id="SSF46689">
    <property type="entry name" value="Homeodomain-like"/>
    <property type="match status" value="1"/>
</dbReference>
<dbReference type="PANTHER" id="PTHR30514:SF1">
    <property type="entry name" value="HTH-TYPE TRANSCRIPTIONAL REGULATOR HEXR-RELATED"/>
    <property type="match status" value="1"/>
</dbReference>
<feature type="domain" description="SIS" evidence="5">
    <location>
        <begin position="105"/>
        <end position="243"/>
    </location>
</feature>
<organism evidence="6 7">
    <name type="scientific">Oceanobacillus kimchii</name>
    <dbReference type="NCBI Taxonomy" id="746691"/>
    <lineage>
        <taxon>Bacteria</taxon>
        <taxon>Bacillati</taxon>
        <taxon>Bacillota</taxon>
        <taxon>Bacilli</taxon>
        <taxon>Bacillales</taxon>
        <taxon>Bacillaceae</taxon>
        <taxon>Oceanobacillus</taxon>
    </lineage>
</organism>
<keyword evidence="1" id="KW-0805">Transcription regulation</keyword>
<comment type="caution">
    <text evidence="6">The sequence shown here is derived from an EMBL/GenBank/DDBJ whole genome shotgun (WGS) entry which is preliminary data.</text>
</comment>
<dbReference type="PROSITE" id="PS51071">
    <property type="entry name" value="HTH_RPIR"/>
    <property type="match status" value="1"/>
</dbReference>
<feature type="domain" description="HTH rpiR-type" evidence="4">
    <location>
        <begin position="1"/>
        <end position="74"/>
    </location>
</feature>
<name>A0ABQ5TEL3_9BACI</name>
<accession>A0ABQ5TEL3</accession>
<dbReference type="PANTHER" id="PTHR30514">
    <property type="entry name" value="GLUCOKINASE"/>
    <property type="match status" value="1"/>
</dbReference>
<dbReference type="SUPFAM" id="SSF53697">
    <property type="entry name" value="SIS domain"/>
    <property type="match status" value="1"/>
</dbReference>
<dbReference type="Pfam" id="PF01380">
    <property type="entry name" value="SIS"/>
    <property type="match status" value="1"/>
</dbReference>
<keyword evidence="7" id="KW-1185">Reference proteome</keyword>
<protein>
    <submittedName>
        <fullName evidence="6">RpiR family transcriptional regulator</fullName>
    </submittedName>
</protein>
<evidence type="ECO:0000313" key="7">
    <source>
        <dbReference type="Proteomes" id="UP001275436"/>
    </source>
</evidence>
<sequence length="243" mass="27888">MMFTNIEITEFSDLEFSLYNFIVTHPEKVIYMRIRDLANETHVSPTSILRFCKKLGYDGFTEFKVQLKMYMNQTENLSFIHSTTSLTEYLERTMQHDYNQRISTISQSIAAAQTIIFIGSGTSGILAEYGSRYFSALKKFSLHINDPYFPMYTSSLENSVAIVLSVSGETESIINIANRAKEEGTKIISITNYPDCTLAKLSDYNLSYFVSTEYRETFNLTTQIPVIHLLESLAKETYKYINT</sequence>
<evidence type="ECO:0000256" key="3">
    <source>
        <dbReference type="ARBA" id="ARBA00023163"/>
    </source>
</evidence>
<dbReference type="InterPro" id="IPR036388">
    <property type="entry name" value="WH-like_DNA-bd_sf"/>
</dbReference>
<dbReference type="Gene3D" id="1.10.10.10">
    <property type="entry name" value="Winged helix-like DNA-binding domain superfamily/Winged helix DNA-binding domain"/>
    <property type="match status" value="1"/>
</dbReference>
<dbReference type="InterPro" id="IPR035472">
    <property type="entry name" value="RpiR-like_SIS"/>
</dbReference>
<evidence type="ECO:0000256" key="1">
    <source>
        <dbReference type="ARBA" id="ARBA00023015"/>
    </source>
</evidence>
<dbReference type="Proteomes" id="UP001275436">
    <property type="component" value="Unassembled WGS sequence"/>
</dbReference>